<protein>
    <recommendedName>
        <fullName evidence="3">Reverse transcriptase/retrotransposon-derived protein RNase H-like domain-containing protein</fullName>
    </recommendedName>
</protein>
<name>A0AAF0QAW2_SOLVR</name>
<dbReference type="Gene3D" id="3.30.70.270">
    <property type="match status" value="2"/>
</dbReference>
<evidence type="ECO:0008006" key="3">
    <source>
        <dbReference type="Google" id="ProtNLM"/>
    </source>
</evidence>
<evidence type="ECO:0000313" key="2">
    <source>
        <dbReference type="Proteomes" id="UP001234989"/>
    </source>
</evidence>
<dbReference type="FunFam" id="3.30.70.270:FF:000020">
    <property type="entry name" value="Transposon Tf2-6 polyprotein-like Protein"/>
    <property type="match status" value="1"/>
</dbReference>
<dbReference type="Proteomes" id="UP001234989">
    <property type="component" value="Chromosome 3"/>
</dbReference>
<dbReference type="EMBL" id="CP133614">
    <property type="protein sequence ID" value="WMV19607.1"/>
    <property type="molecule type" value="Genomic_DNA"/>
</dbReference>
<dbReference type="AlphaFoldDB" id="A0AAF0QAW2"/>
<dbReference type="InterPro" id="IPR043502">
    <property type="entry name" value="DNA/RNA_pol_sf"/>
</dbReference>
<organism evidence="1 2">
    <name type="scientific">Solanum verrucosum</name>
    <dbReference type="NCBI Taxonomy" id="315347"/>
    <lineage>
        <taxon>Eukaryota</taxon>
        <taxon>Viridiplantae</taxon>
        <taxon>Streptophyta</taxon>
        <taxon>Embryophyta</taxon>
        <taxon>Tracheophyta</taxon>
        <taxon>Spermatophyta</taxon>
        <taxon>Magnoliopsida</taxon>
        <taxon>eudicotyledons</taxon>
        <taxon>Gunneridae</taxon>
        <taxon>Pentapetalae</taxon>
        <taxon>asterids</taxon>
        <taxon>lamiids</taxon>
        <taxon>Solanales</taxon>
        <taxon>Solanaceae</taxon>
        <taxon>Solanoideae</taxon>
        <taxon>Solaneae</taxon>
        <taxon>Solanum</taxon>
    </lineage>
</organism>
<sequence length="134" mass="15271">MLQRLREEKLYDKFSKCEFCLDSIAFMGHVVSKEGNQVDLANIEAVKGWTRPTSVTEIRSFEGLIGYYKQFVQSFSTIASPLTKLTGQGVSFQWSDECEESFQKLNTLLTLTPVLTLPEEGLDFTVYYDDFGLD</sequence>
<proteinExistence type="predicted"/>
<dbReference type="InterPro" id="IPR043128">
    <property type="entry name" value="Rev_trsase/Diguanyl_cyclase"/>
</dbReference>
<keyword evidence="2" id="KW-1185">Reference proteome</keyword>
<gene>
    <name evidence="1" type="ORF">MTR67_012992</name>
</gene>
<dbReference type="SUPFAM" id="SSF56672">
    <property type="entry name" value="DNA/RNA polymerases"/>
    <property type="match status" value="1"/>
</dbReference>
<dbReference type="PANTHER" id="PTHR37984">
    <property type="entry name" value="PROTEIN CBG26694"/>
    <property type="match status" value="1"/>
</dbReference>
<evidence type="ECO:0000313" key="1">
    <source>
        <dbReference type="EMBL" id="WMV19607.1"/>
    </source>
</evidence>
<accession>A0AAF0QAW2</accession>
<reference evidence="1" key="1">
    <citation type="submission" date="2023-08" db="EMBL/GenBank/DDBJ databases">
        <title>A de novo genome assembly of Solanum verrucosum Schlechtendal, a Mexican diploid species geographically isolated from the other diploid A-genome species in potato relatives.</title>
        <authorList>
            <person name="Hosaka K."/>
        </authorList>
    </citation>
    <scope>NUCLEOTIDE SEQUENCE</scope>
    <source>
        <tissue evidence="1">Young leaves</tissue>
    </source>
</reference>
<dbReference type="InterPro" id="IPR050951">
    <property type="entry name" value="Retrovirus_Pol_polyprotein"/>
</dbReference>
<dbReference type="PANTHER" id="PTHR37984:SF5">
    <property type="entry name" value="PROTEIN NYNRIN-LIKE"/>
    <property type="match status" value="1"/>
</dbReference>